<keyword evidence="3 8" id="KW-0067">ATP-binding</keyword>
<feature type="compositionally biased region" description="Basic and acidic residues" evidence="9">
    <location>
        <begin position="1028"/>
        <end position="1043"/>
    </location>
</feature>
<dbReference type="PANTHER" id="PTHR13140:SF857">
    <property type="entry name" value="MYOSIN-11"/>
    <property type="match status" value="1"/>
</dbReference>
<proteinExistence type="inferred from homology"/>
<dbReference type="InterPro" id="IPR008989">
    <property type="entry name" value="Myosin_S1_N"/>
</dbReference>
<dbReference type="GO" id="GO:0000146">
    <property type="term" value="F:microfilament motor activity"/>
    <property type="evidence" value="ECO:0007669"/>
    <property type="project" value="TreeGrafter"/>
</dbReference>
<feature type="binding site" evidence="8">
    <location>
        <begin position="171"/>
        <end position="178"/>
    </location>
    <ligand>
        <name>ATP</name>
        <dbReference type="ChEBI" id="CHEBI:30616"/>
    </ligand>
</feature>
<keyword evidence="5 8" id="KW-0518">Myosin</keyword>
<dbReference type="InterPro" id="IPR001609">
    <property type="entry name" value="Myosin_head_motor_dom-like"/>
</dbReference>
<name>A0A058Z113_FONAL</name>
<feature type="domain" description="Myosin motor" evidence="10">
    <location>
        <begin position="78"/>
        <end position="756"/>
    </location>
</feature>
<dbReference type="Pfam" id="PF00063">
    <property type="entry name" value="Myosin_head"/>
    <property type="match status" value="1"/>
</dbReference>
<dbReference type="PANTHER" id="PTHR13140">
    <property type="entry name" value="MYOSIN"/>
    <property type="match status" value="1"/>
</dbReference>
<dbReference type="Gene3D" id="1.20.5.340">
    <property type="match status" value="2"/>
</dbReference>
<dbReference type="GO" id="GO:0005737">
    <property type="term" value="C:cytoplasm"/>
    <property type="evidence" value="ECO:0007669"/>
    <property type="project" value="TreeGrafter"/>
</dbReference>
<dbReference type="PRINTS" id="PR00193">
    <property type="entry name" value="MYOSINHEAVY"/>
</dbReference>
<keyword evidence="13" id="KW-1185">Reference proteome</keyword>
<feature type="compositionally biased region" description="Basic and acidic residues" evidence="9">
    <location>
        <begin position="1182"/>
        <end position="1200"/>
    </location>
</feature>
<dbReference type="GO" id="GO:0005524">
    <property type="term" value="F:ATP binding"/>
    <property type="evidence" value="ECO:0007669"/>
    <property type="project" value="UniProtKB-UniRule"/>
</dbReference>
<dbReference type="OMA" id="APTGKMQ"/>
<dbReference type="GeneID" id="20530390"/>
<evidence type="ECO:0000256" key="4">
    <source>
        <dbReference type="ARBA" id="ARBA00023054"/>
    </source>
</evidence>
<keyword evidence="2 8" id="KW-0547">Nucleotide-binding</keyword>
<evidence type="ECO:0000256" key="3">
    <source>
        <dbReference type="ARBA" id="ARBA00022840"/>
    </source>
</evidence>
<dbReference type="InterPro" id="IPR036961">
    <property type="entry name" value="Kinesin_motor_dom_sf"/>
</dbReference>
<feature type="region of interest" description="Actin-binding" evidence="8">
    <location>
        <begin position="634"/>
        <end position="656"/>
    </location>
</feature>
<dbReference type="FunFam" id="3.40.850.10:FF:000101">
    <property type="entry name" value="Slow myosin heavy chain 2"/>
    <property type="match status" value="1"/>
</dbReference>
<sequence>MASNNSLRDQTVSTDLEVRQQEFAKKKWTWLIDKNEGALAVHIIKDHGGGKITVQANDGKEYEVSQDDLEPMNPPKYDKSEDMATLLHLNESSVLHNLRDRYMSDLIYTYSGLFLVVINPWRNLPIYSDEIIQLYKGKKRKEMPPHIFAVCDEAYRDMLGNKENQSLLITGESGAGKTENTKKVIQYLASVAGTSGTNQSQLEKQIILTNPLLEAFGNAKTIRNNNSSRFGKFIRIEFGSDGKIVGCNIDNYLLEKNRVITHAKAERSFHIFYQLIAGATAEQKKDLLLEGVRAYRYLEGEANIDNVDDAKEFRDTLDAMRIIGFSEEEQTSIWQILSGLLQFGNLEFVGSRRDETASFKDAATADRVSHLLGIKSADFQRCLLKPRVKAGREWVTQMVTTDRAGHNSNALVKAVYERLFKWIISKINSTLETHGRAQTFIGCLDIAGFEIFDHNSFEQLCINLTNEKLQQFFNHHMFVLEQEEYMREGIEWKFVDFGLDLQPTIDLIEKPLGILSILDEECLLPRSTDKTFIEKCHMQHENKHDKYHKPRLNPDMFILDHYAGSVSYNTAEWIEKNKDPINDNVASLFAKSTNPLLATIFEDFQVNDDGTLVTDRKGKASSFITVSQRHKQSLNALISTLRATQPHFVRCIIPNESKKPGMIDAPLVLDQLRCNGVLEGIRIVRLGFPNRIPFAEFKQRYELLAPGIIPKGFMDGRVIAQKLLDALKIEKEFYRIGQSKVFFKAGTVAELEERRDARLSELISGFQAAARGALARRAFRRQHGKEEAIQLIQKNARVFIDLYQWSWWKLYRSIKPLLGVHRQDQQEKALKDRIAELEAQLEREAAAAREAAARASELEKDNRELETDLDTARNAHAEAVASYKNSEERRQKLATIVSDMEAQADEYEQEIDTLAESNRKAQADIKSLKAQLDDDSKARAAVEEAKAQSQRELELLKSQHDLDSRRQAEEAEAERAKQAKALAEAAAKAEALSAQLERAKKDAKSASAEKDSLQAELDALQAQLREADKAKRQLESELRDAQTETRQVTSRLEAAEAAKAEAEARGKKLNDQIEEALTSRAVSAQQVENAQAEIEDLRNELAEANKAKATAEQALKSAEAKIDQADDQLHEEVSKRKDLDVQIVALQAENASLADKLAKANDAADNSLMDALRAERAKVAALEEKNKSDSSRRLAAEEKNNQLLEKNSSLEAKIRSMRELFAGN</sequence>
<dbReference type="Gene3D" id="2.30.30.360">
    <property type="entry name" value="Myosin S1 fragment, N-terminal"/>
    <property type="match status" value="1"/>
</dbReference>
<dbReference type="EMBL" id="KB932212">
    <property type="protein sequence ID" value="KCV67940.1"/>
    <property type="molecule type" value="Genomic_DNA"/>
</dbReference>
<keyword evidence="6 8" id="KW-0505">Motor protein</keyword>
<evidence type="ECO:0000256" key="8">
    <source>
        <dbReference type="PROSITE-ProRule" id="PRU00782"/>
    </source>
</evidence>
<feature type="domain" description="Myosin N-terminal SH3-like" evidence="11">
    <location>
        <begin position="24"/>
        <end position="74"/>
    </location>
</feature>
<evidence type="ECO:0000259" key="11">
    <source>
        <dbReference type="PROSITE" id="PS51844"/>
    </source>
</evidence>
<evidence type="ECO:0000256" key="1">
    <source>
        <dbReference type="ARBA" id="ARBA00008314"/>
    </source>
</evidence>
<evidence type="ECO:0000256" key="7">
    <source>
        <dbReference type="ARBA" id="ARBA00023203"/>
    </source>
</evidence>
<evidence type="ECO:0000256" key="6">
    <source>
        <dbReference type="ARBA" id="ARBA00023175"/>
    </source>
</evidence>
<dbReference type="Gene3D" id="1.20.58.530">
    <property type="match status" value="1"/>
</dbReference>
<dbReference type="PROSITE" id="PS51456">
    <property type="entry name" value="MYOSIN_MOTOR"/>
    <property type="match status" value="1"/>
</dbReference>
<dbReference type="eggNOG" id="KOG0161">
    <property type="taxonomic scope" value="Eukaryota"/>
</dbReference>
<evidence type="ECO:0000259" key="10">
    <source>
        <dbReference type="PROSITE" id="PS51456"/>
    </source>
</evidence>
<feature type="region of interest" description="Disordered" evidence="9">
    <location>
        <begin position="1182"/>
        <end position="1209"/>
    </location>
</feature>
<evidence type="ECO:0000313" key="13">
    <source>
        <dbReference type="Proteomes" id="UP000030693"/>
    </source>
</evidence>
<dbReference type="Gene3D" id="4.10.270.10">
    <property type="entry name" value="Myosin, subunit A"/>
    <property type="match status" value="1"/>
</dbReference>
<organism evidence="12">
    <name type="scientific">Fonticula alba</name>
    <name type="common">Slime mold</name>
    <dbReference type="NCBI Taxonomy" id="691883"/>
    <lineage>
        <taxon>Eukaryota</taxon>
        <taxon>Rotosphaerida</taxon>
        <taxon>Fonticulaceae</taxon>
        <taxon>Fonticula</taxon>
    </lineage>
</organism>
<dbReference type="SUPFAM" id="SSF90257">
    <property type="entry name" value="Myosin rod fragments"/>
    <property type="match status" value="1"/>
</dbReference>
<dbReference type="AlphaFoldDB" id="A0A058Z113"/>
<dbReference type="Gene3D" id="3.40.850.10">
    <property type="entry name" value="Kinesin motor domain"/>
    <property type="match status" value="1"/>
</dbReference>
<feature type="compositionally biased region" description="Low complexity" evidence="9">
    <location>
        <begin position="979"/>
        <end position="996"/>
    </location>
</feature>
<accession>A0A058Z113</accession>
<reference evidence="12" key="1">
    <citation type="submission" date="2013-04" db="EMBL/GenBank/DDBJ databases">
        <title>The Genome Sequence of Fonticula alba ATCC 38817.</title>
        <authorList>
            <consortium name="The Broad Institute Genomics Platform"/>
            <person name="Russ C."/>
            <person name="Cuomo C."/>
            <person name="Burger G."/>
            <person name="Gray M.W."/>
            <person name="Holland P.W.H."/>
            <person name="King N."/>
            <person name="Lang F.B.F."/>
            <person name="Roger A.J."/>
            <person name="Ruiz-Trillo I."/>
            <person name="Brown M."/>
            <person name="Walker B."/>
            <person name="Young S."/>
            <person name="Zeng Q."/>
            <person name="Gargeya S."/>
            <person name="Fitzgerald M."/>
            <person name="Haas B."/>
            <person name="Abouelleil A."/>
            <person name="Allen A.W."/>
            <person name="Alvarado L."/>
            <person name="Arachchi H.M."/>
            <person name="Berlin A.M."/>
            <person name="Chapman S.B."/>
            <person name="Gainer-Dewar J."/>
            <person name="Goldberg J."/>
            <person name="Griggs A."/>
            <person name="Gujja S."/>
            <person name="Hansen M."/>
            <person name="Howarth C."/>
            <person name="Imamovic A."/>
            <person name="Ireland A."/>
            <person name="Larimer J."/>
            <person name="McCowan C."/>
            <person name="Murphy C."/>
            <person name="Pearson M."/>
            <person name="Poon T.W."/>
            <person name="Priest M."/>
            <person name="Roberts A."/>
            <person name="Saif S."/>
            <person name="Shea T."/>
            <person name="Sisk P."/>
            <person name="Sykes S."/>
            <person name="Wortman J."/>
            <person name="Nusbaum C."/>
            <person name="Birren B."/>
        </authorList>
    </citation>
    <scope>NUCLEOTIDE SEQUENCE [LARGE SCALE GENOMIC DNA]</scope>
    <source>
        <strain evidence="12">ATCC 38817</strain>
    </source>
</reference>
<dbReference type="PROSITE" id="PS50096">
    <property type="entry name" value="IQ"/>
    <property type="match status" value="1"/>
</dbReference>
<dbReference type="InterPro" id="IPR004009">
    <property type="entry name" value="SH3_Myosin"/>
</dbReference>
<dbReference type="STRING" id="691883.A0A058Z113"/>
<dbReference type="PROSITE" id="PS51844">
    <property type="entry name" value="SH3_LIKE"/>
    <property type="match status" value="1"/>
</dbReference>
<feature type="compositionally biased region" description="Basic and acidic residues" evidence="9">
    <location>
        <begin position="1053"/>
        <end position="1066"/>
    </location>
</feature>
<dbReference type="FunFam" id="1.10.10.820:FF:000001">
    <property type="entry name" value="Myosin heavy chain"/>
    <property type="match status" value="1"/>
</dbReference>
<keyword evidence="7 8" id="KW-0009">Actin-binding</keyword>
<dbReference type="RefSeq" id="XP_009497760.1">
    <property type="nucleotide sequence ID" value="XM_009499485.1"/>
</dbReference>
<dbReference type="GO" id="GO:0016459">
    <property type="term" value="C:myosin complex"/>
    <property type="evidence" value="ECO:0007669"/>
    <property type="project" value="UniProtKB-KW"/>
</dbReference>
<dbReference type="Gene3D" id="3.30.70.1590">
    <property type="match status" value="1"/>
</dbReference>
<feature type="compositionally biased region" description="Basic and acidic residues" evidence="9">
    <location>
        <begin position="948"/>
        <end position="977"/>
    </location>
</feature>
<keyword evidence="4" id="KW-0175">Coiled coil</keyword>
<dbReference type="GO" id="GO:0016020">
    <property type="term" value="C:membrane"/>
    <property type="evidence" value="ECO:0007669"/>
    <property type="project" value="TreeGrafter"/>
</dbReference>
<dbReference type="Gene3D" id="1.10.10.820">
    <property type="match status" value="1"/>
</dbReference>
<protein>
    <submittedName>
        <fullName evidence="12">Myosin heavy chain</fullName>
    </submittedName>
</protein>
<evidence type="ECO:0000256" key="9">
    <source>
        <dbReference type="SAM" id="MobiDB-lite"/>
    </source>
</evidence>
<evidence type="ECO:0000313" key="12">
    <source>
        <dbReference type="EMBL" id="KCV67940.1"/>
    </source>
</evidence>
<feature type="region of interest" description="Disordered" evidence="9">
    <location>
        <begin position="948"/>
        <end position="1012"/>
    </location>
</feature>
<dbReference type="OrthoDB" id="10055605at2759"/>
<gene>
    <name evidence="12" type="ORF">H696_05665</name>
</gene>
<dbReference type="InterPro" id="IPR027417">
    <property type="entry name" value="P-loop_NTPase"/>
</dbReference>
<feature type="region of interest" description="Disordered" evidence="9">
    <location>
        <begin position="1028"/>
        <end position="1066"/>
    </location>
</feature>
<feature type="compositionally biased region" description="Basic and acidic residues" evidence="9">
    <location>
        <begin position="997"/>
        <end position="1012"/>
    </location>
</feature>
<dbReference type="FunFam" id="1.20.58.530:FF:000001">
    <property type="entry name" value="Myosin heavy chain"/>
    <property type="match status" value="1"/>
</dbReference>
<dbReference type="SUPFAM" id="SSF52540">
    <property type="entry name" value="P-loop containing nucleoside triphosphate hydrolases"/>
    <property type="match status" value="1"/>
</dbReference>
<dbReference type="CDD" id="cd01377">
    <property type="entry name" value="MYSc_class_II"/>
    <property type="match status" value="1"/>
</dbReference>
<dbReference type="Gene3D" id="1.20.120.720">
    <property type="entry name" value="Myosin VI head, motor domain, U50 subdomain"/>
    <property type="match status" value="1"/>
</dbReference>
<evidence type="ECO:0000256" key="2">
    <source>
        <dbReference type="ARBA" id="ARBA00022741"/>
    </source>
</evidence>
<dbReference type="Proteomes" id="UP000030693">
    <property type="component" value="Unassembled WGS sequence"/>
</dbReference>
<evidence type="ECO:0000256" key="5">
    <source>
        <dbReference type="ARBA" id="ARBA00023123"/>
    </source>
</evidence>
<dbReference type="GO" id="GO:0007015">
    <property type="term" value="P:actin filament organization"/>
    <property type="evidence" value="ECO:0007669"/>
    <property type="project" value="TreeGrafter"/>
</dbReference>
<dbReference type="SMART" id="SM00242">
    <property type="entry name" value="MYSc"/>
    <property type="match status" value="1"/>
</dbReference>
<comment type="similarity">
    <text evidence="1 8">Belongs to the TRAFAC class myosin-kinesin ATPase superfamily. Myosin family.</text>
</comment>
<dbReference type="GO" id="GO:0051015">
    <property type="term" value="F:actin filament binding"/>
    <property type="evidence" value="ECO:0007669"/>
    <property type="project" value="InterPro"/>
</dbReference>